<evidence type="ECO:0000256" key="7">
    <source>
        <dbReference type="PROSITE-ProRule" id="PRU01373"/>
    </source>
</evidence>
<keyword evidence="11" id="KW-1185">Reference proteome</keyword>
<feature type="domain" description="L,D-TPase catalytic" evidence="9">
    <location>
        <begin position="27"/>
        <end position="142"/>
    </location>
</feature>
<comment type="caution">
    <text evidence="10">The sequence shown here is derived from an EMBL/GenBank/DDBJ whole genome shotgun (WGS) entry which is preliminary data.</text>
</comment>
<keyword evidence="6 7" id="KW-0961">Cell wall biogenesis/degradation</keyword>
<organism evidence="10 11">
    <name type="scientific">Phyllobacterium phragmitis</name>
    <dbReference type="NCBI Taxonomy" id="2670329"/>
    <lineage>
        <taxon>Bacteria</taxon>
        <taxon>Pseudomonadati</taxon>
        <taxon>Pseudomonadota</taxon>
        <taxon>Alphaproteobacteria</taxon>
        <taxon>Hyphomicrobiales</taxon>
        <taxon>Phyllobacteriaceae</taxon>
        <taxon>Phyllobacterium</taxon>
    </lineage>
</organism>
<name>A0ABQ0H0A2_9HYPH</name>
<evidence type="ECO:0000256" key="4">
    <source>
        <dbReference type="ARBA" id="ARBA00022960"/>
    </source>
</evidence>
<evidence type="ECO:0000256" key="2">
    <source>
        <dbReference type="ARBA" id="ARBA00005992"/>
    </source>
</evidence>
<dbReference type="InterPro" id="IPR005490">
    <property type="entry name" value="LD_TPept_cat_dom"/>
</dbReference>
<dbReference type="PANTHER" id="PTHR30582">
    <property type="entry name" value="L,D-TRANSPEPTIDASE"/>
    <property type="match status" value="1"/>
</dbReference>
<evidence type="ECO:0000313" key="11">
    <source>
        <dbReference type="Proteomes" id="UP001628091"/>
    </source>
</evidence>
<evidence type="ECO:0000256" key="6">
    <source>
        <dbReference type="ARBA" id="ARBA00023316"/>
    </source>
</evidence>
<feature type="chain" id="PRO_5047399121" evidence="8">
    <location>
        <begin position="20"/>
        <end position="143"/>
    </location>
</feature>
<dbReference type="EMBL" id="BAAFZP010000001">
    <property type="protein sequence ID" value="GAB1582345.1"/>
    <property type="molecule type" value="Genomic_DNA"/>
</dbReference>
<feature type="active site" description="Proton donor/acceptor" evidence="7">
    <location>
        <position position="98"/>
    </location>
</feature>
<gene>
    <name evidence="10" type="ORF">PPNSA23_22880</name>
</gene>
<dbReference type="PANTHER" id="PTHR30582:SF2">
    <property type="entry name" value="L,D-TRANSPEPTIDASE YCIB-RELATED"/>
    <property type="match status" value="1"/>
</dbReference>
<reference evidence="10 11" key="1">
    <citation type="submission" date="2024-10" db="EMBL/GenBank/DDBJ databases">
        <title>Isolation, draft genome sequencing and identification of Phyllobacterium sp. NSA23, isolated from leaf soil.</title>
        <authorList>
            <person name="Akita H."/>
        </authorList>
    </citation>
    <scope>NUCLEOTIDE SEQUENCE [LARGE SCALE GENOMIC DNA]</scope>
    <source>
        <strain evidence="10 11">NSA23</strain>
    </source>
</reference>
<proteinExistence type="inferred from homology"/>
<dbReference type="CDD" id="cd16913">
    <property type="entry name" value="YkuD_like"/>
    <property type="match status" value="1"/>
</dbReference>
<dbReference type="InterPro" id="IPR038063">
    <property type="entry name" value="Transpep_catalytic_dom"/>
</dbReference>
<dbReference type="SUPFAM" id="SSF141523">
    <property type="entry name" value="L,D-transpeptidase catalytic domain-like"/>
    <property type="match status" value="1"/>
</dbReference>
<accession>A0ABQ0H0A2</accession>
<keyword evidence="3" id="KW-0808">Transferase</keyword>
<evidence type="ECO:0000256" key="8">
    <source>
        <dbReference type="SAM" id="SignalP"/>
    </source>
</evidence>
<comment type="similarity">
    <text evidence="2">Belongs to the YkuD family.</text>
</comment>
<dbReference type="Gene3D" id="2.40.440.10">
    <property type="entry name" value="L,D-transpeptidase catalytic domain-like"/>
    <property type="match status" value="1"/>
</dbReference>
<evidence type="ECO:0000256" key="5">
    <source>
        <dbReference type="ARBA" id="ARBA00022984"/>
    </source>
</evidence>
<sequence length="143" mass="16116">MKRIFLVFALALGVCLLSAVDSLASKLVAEVSIADQTMTVSKGGRVLYNWRVSTGREGFETPTGRYRPTRMYRMWHSKQYDGTPMPYAVFFHHGYAIHATDAVKRLGRPASHGCVRLKSANAAKFYDMVRKAGPKNTRIIVRY</sequence>
<dbReference type="InterPro" id="IPR050979">
    <property type="entry name" value="LD-transpeptidase"/>
</dbReference>
<keyword evidence="8" id="KW-0732">Signal</keyword>
<evidence type="ECO:0000259" key="9">
    <source>
        <dbReference type="PROSITE" id="PS52029"/>
    </source>
</evidence>
<dbReference type="Pfam" id="PF03734">
    <property type="entry name" value="YkuD"/>
    <property type="match status" value="1"/>
</dbReference>
<dbReference type="PROSITE" id="PS52029">
    <property type="entry name" value="LD_TPASE"/>
    <property type="match status" value="1"/>
</dbReference>
<keyword evidence="4 7" id="KW-0133">Cell shape</keyword>
<evidence type="ECO:0000256" key="3">
    <source>
        <dbReference type="ARBA" id="ARBA00022679"/>
    </source>
</evidence>
<evidence type="ECO:0000313" key="10">
    <source>
        <dbReference type="EMBL" id="GAB1582345.1"/>
    </source>
</evidence>
<feature type="active site" description="Nucleophile" evidence="7">
    <location>
        <position position="114"/>
    </location>
</feature>
<feature type="signal peptide" evidence="8">
    <location>
        <begin position="1"/>
        <end position="19"/>
    </location>
</feature>
<protein>
    <submittedName>
        <fullName evidence="10">L,D-transpeptidase</fullName>
    </submittedName>
</protein>
<keyword evidence="5 7" id="KW-0573">Peptidoglycan synthesis</keyword>
<dbReference type="Proteomes" id="UP001628091">
    <property type="component" value="Unassembled WGS sequence"/>
</dbReference>
<comment type="pathway">
    <text evidence="1 7">Cell wall biogenesis; peptidoglycan biosynthesis.</text>
</comment>
<evidence type="ECO:0000256" key="1">
    <source>
        <dbReference type="ARBA" id="ARBA00004752"/>
    </source>
</evidence>